<accession>A0AAE3FSX3</accession>
<feature type="transmembrane region" description="Helical" evidence="1">
    <location>
        <begin position="40"/>
        <end position="58"/>
    </location>
</feature>
<organism evidence="2 3">
    <name type="scientific">Natranaeroarchaeum aerophilus</name>
    <dbReference type="NCBI Taxonomy" id="2917711"/>
    <lineage>
        <taxon>Archaea</taxon>
        <taxon>Methanobacteriati</taxon>
        <taxon>Methanobacteriota</taxon>
        <taxon>Stenosarchaea group</taxon>
        <taxon>Halobacteria</taxon>
        <taxon>Halobacteriales</taxon>
        <taxon>Natronoarchaeaceae</taxon>
        <taxon>Natranaeroarchaeum</taxon>
    </lineage>
</organism>
<evidence type="ECO:0000313" key="2">
    <source>
        <dbReference type="EMBL" id="MCL9814551.1"/>
    </source>
</evidence>
<keyword evidence="3" id="KW-1185">Reference proteome</keyword>
<dbReference type="RefSeq" id="WP_250597631.1">
    <property type="nucleotide sequence ID" value="NZ_JAKRVY010000007.1"/>
</dbReference>
<comment type="caution">
    <text evidence="2">The sequence shown here is derived from an EMBL/GenBank/DDBJ whole genome shotgun (WGS) entry which is preliminary data.</text>
</comment>
<keyword evidence="1" id="KW-0472">Membrane</keyword>
<dbReference type="Proteomes" id="UP001202674">
    <property type="component" value="Unassembled WGS sequence"/>
</dbReference>
<evidence type="ECO:0000313" key="3">
    <source>
        <dbReference type="Proteomes" id="UP001202674"/>
    </source>
</evidence>
<proteinExistence type="predicted"/>
<evidence type="ECO:0000256" key="1">
    <source>
        <dbReference type="SAM" id="Phobius"/>
    </source>
</evidence>
<keyword evidence="1" id="KW-1133">Transmembrane helix</keyword>
<gene>
    <name evidence="2" type="ORF">AArcSt11_12905</name>
</gene>
<dbReference type="AlphaFoldDB" id="A0AAE3FSX3"/>
<feature type="transmembrane region" description="Helical" evidence="1">
    <location>
        <begin position="15"/>
        <end position="34"/>
    </location>
</feature>
<keyword evidence="1" id="KW-0812">Transmembrane</keyword>
<feature type="transmembrane region" description="Helical" evidence="1">
    <location>
        <begin position="70"/>
        <end position="89"/>
    </location>
</feature>
<sequence length="94" mass="10184">MTRSRTNRQKSVERARWGSVAVLPVAALLFYFGATTIPELGWLFAGLLLLIGGVLGTLRSTDVWIQALSTLYLFVGVWLVAVLLLGYTVSLGSA</sequence>
<name>A0AAE3FSX3_9EURY</name>
<reference evidence="2 3" key="1">
    <citation type="journal article" date="2022" name="Syst. Appl. Microbiol.">
        <title>Natronocalculus amylovorans gen. nov., sp. nov., and Natranaeroarchaeum aerophilus sp. nov., dominant culturable amylolytic natronoarchaea from hypersaline soda lakes in southwestern Siberia.</title>
        <authorList>
            <person name="Sorokin D.Y."/>
            <person name="Elcheninov A.G."/>
            <person name="Khizhniak T.V."/>
            <person name="Koenen M."/>
            <person name="Bale N.J."/>
            <person name="Damste J.S.S."/>
            <person name="Kublanov I.V."/>
        </authorList>
    </citation>
    <scope>NUCLEOTIDE SEQUENCE [LARGE SCALE GENOMIC DNA]</scope>
    <source>
        <strain evidence="2 3">AArc-St1-1</strain>
    </source>
</reference>
<dbReference type="EMBL" id="JAKRVY010000007">
    <property type="protein sequence ID" value="MCL9814551.1"/>
    <property type="molecule type" value="Genomic_DNA"/>
</dbReference>
<protein>
    <submittedName>
        <fullName evidence="2">Uncharacterized protein</fullName>
    </submittedName>
</protein>